<evidence type="ECO:0000256" key="3">
    <source>
        <dbReference type="ARBA" id="ARBA00022475"/>
    </source>
</evidence>
<keyword evidence="8" id="KW-0472">Membrane</keyword>
<evidence type="ECO:0000256" key="5">
    <source>
        <dbReference type="ARBA" id="ARBA00022692"/>
    </source>
</evidence>
<reference evidence="11" key="1">
    <citation type="submission" date="2023-03" db="UniProtKB">
        <authorList>
            <consortium name="EnsemblPlants"/>
        </authorList>
    </citation>
    <scope>IDENTIFICATION</scope>
</reference>
<dbReference type="PROSITE" id="PS51450">
    <property type="entry name" value="LRR"/>
    <property type="match status" value="2"/>
</dbReference>
<comment type="similarity">
    <text evidence="2">Belongs to the RLP family.</text>
</comment>
<evidence type="ECO:0000256" key="6">
    <source>
        <dbReference type="ARBA" id="ARBA00022737"/>
    </source>
</evidence>
<dbReference type="InterPro" id="IPR025875">
    <property type="entry name" value="Leu-rich_rpt_4"/>
</dbReference>
<evidence type="ECO:0000256" key="10">
    <source>
        <dbReference type="ARBA" id="ARBA00023180"/>
    </source>
</evidence>
<evidence type="ECO:0000256" key="7">
    <source>
        <dbReference type="ARBA" id="ARBA00022989"/>
    </source>
</evidence>
<dbReference type="InterPro" id="IPR001611">
    <property type="entry name" value="Leu-rich_rpt"/>
</dbReference>
<dbReference type="GO" id="GO:0005886">
    <property type="term" value="C:plasma membrane"/>
    <property type="evidence" value="ECO:0007669"/>
    <property type="project" value="UniProtKB-SubCell"/>
</dbReference>
<keyword evidence="4" id="KW-0433">Leucine-rich repeat</keyword>
<name>A0A9I9DWA2_CUCME</name>
<keyword evidence="7" id="KW-1133">Transmembrane helix</keyword>
<dbReference type="SUPFAM" id="SSF52058">
    <property type="entry name" value="L domain-like"/>
    <property type="match status" value="1"/>
</dbReference>
<evidence type="ECO:0000256" key="9">
    <source>
        <dbReference type="ARBA" id="ARBA00023170"/>
    </source>
</evidence>
<keyword evidence="6" id="KW-0677">Repeat</keyword>
<dbReference type="PRINTS" id="PR00019">
    <property type="entry name" value="LEURICHRPT"/>
</dbReference>
<dbReference type="FunFam" id="3.80.10.10:FF:000111">
    <property type="entry name" value="LRR receptor-like serine/threonine-protein kinase ERECTA"/>
    <property type="match status" value="1"/>
</dbReference>
<dbReference type="PANTHER" id="PTHR27004">
    <property type="entry name" value="RECEPTOR-LIKE PROTEIN 12 ISOFORM X1"/>
    <property type="match status" value="1"/>
</dbReference>
<dbReference type="Gene3D" id="3.80.10.10">
    <property type="entry name" value="Ribonuclease Inhibitor"/>
    <property type="match status" value="1"/>
</dbReference>
<keyword evidence="5" id="KW-0812">Transmembrane</keyword>
<evidence type="ECO:0000256" key="4">
    <source>
        <dbReference type="ARBA" id="ARBA00022614"/>
    </source>
</evidence>
<sequence>MDSGEVPSCIGNFAQLTDLYLYGTNKLSGSISKSTNLKDLYLHYNHLNGTVELRMFLKLGNLTELHLTANELTVLNDQVDNQNATLPKFNLLRLGNKSEGEIPNLIGNLKRLQSLNLSHNALTGSIPSLVENMTQLESLDLSHNQLSGQIPQQHSQLDFLAVFNISYNNLSGPMPQDNQFNNVDNSSYAGNVGLCGDPLSKKCGDLKPPSTGSNEGEDEGYDLPIGWTVLIGYG</sequence>
<dbReference type="InterPro" id="IPR032675">
    <property type="entry name" value="LRR_dom_sf"/>
</dbReference>
<evidence type="ECO:0000313" key="11">
    <source>
        <dbReference type="EnsemblPlants" id="MELO3C024198.2.1"/>
    </source>
</evidence>
<evidence type="ECO:0000256" key="2">
    <source>
        <dbReference type="ARBA" id="ARBA00009592"/>
    </source>
</evidence>
<dbReference type="AlphaFoldDB" id="A0A9I9DWA2"/>
<evidence type="ECO:0000256" key="8">
    <source>
        <dbReference type="ARBA" id="ARBA00023136"/>
    </source>
</evidence>
<keyword evidence="3" id="KW-1003">Cell membrane</keyword>
<proteinExistence type="inferred from homology"/>
<dbReference type="SMART" id="SM00369">
    <property type="entry name" value="LRR_TYP"/>
    <property type="match status" value="3"/>
</dbReference>
<organism evidence="11">
    <name type="scientific">Cucumis melo</name>
    <name type="common">Muskmelon</name>
    <dbReference type="NCBI Taxonomy" id="3656"/>
    <lineage>
        <taxon>Eukaryota</taxon>
        <taxon>Viridiplantae</taxon>
        <taxon>Streptophyta</taxon>
        <taxon>Embryophyta</taxon>
        <taxon>Tracheophyta</taxon>
        <taxon>Spermatophyta</taxon>
        <taxon>Magnoliopsida</taxon>
        <taxon>eudicotyledons</taxon>
        <taxon>Gunneridae</taxon>
        <taxon>Pentapetalae</taxon>
        <taxon>rosids</taxon>
        <taxon>fabids</taxon>
        <taxon>Cucurbitales</taxon>
        <taxon>Cucurbitaceae</taxon>
        <taxon>Benincaseae</taxon>
        <taxon>Cucumis</taxon>
    </lineage>
</organism>
<dbReference type="EnsemblPlants" id="MELO3C024198.2.1">
    <property type="protein sequence ID" value="MELO3C024198.2.1"/>
    <property type="gene ID" value="MELO3C024198.2"/>
</dbReference>
<dbReference type="Gramene" id="MELO3C024198.2.1">
    <property type="protein sequence ID" value="MELO3C024198.2.1"/>
    <property type="gene ID" value="MELO3C024198.2"/>
</dbReference>
<evidence type="ECO:0000256" key="1">
    <source>
        <dbReference type="ARBA" id="ARBA00004251"/>
    </source>
</evidence>
<protein>
    <submittedName>
        <fullName evidence="11">Uncharacterized protein</fullName>
    </submittedName>
</protein>
<dbReference type="Pfam" id="PF12799">
    <property type="entry name" value="LRR_4"/>
    <property type="match status" value="1"/>
</dbReference>
<keyword evidence="10" id="KW-0325">Glycoprotein</keyword>
<comment type="subcellular location">
    <subcellularLocation>
        <location evidence="1">Cell membrane</location>
        <topology evidence="1">Single-pass type I membrane protein</topology>
    </subcellularLocation>
</comment>
<dbReference type="InterPro" id="IPR003591">
    <property type="entry name" value="Leu-rich_rpt_typical-subtyp"/>
</dbReference>
<dbReference type="PANTHER" id="PTHR27004:SF447">
    <property type="entry name" value="RECEPTOR LIKE PROTEIN 30-LIKE"/>
    <property type="match status" value="1"/>
</dbReference>
<keyword evidence="9" id="KW-0675">Receptor</keyword>
<accession>A0A9I9DWA2</accession>